<accession>A0AAD9TLK0</accession>
<dbReference type="AlphaFoldDB" id="A0AAD9TLK0"/>
<proteinExistence type="predicted"/>
<protein>
    <recommendedName>
        <fullName evidence="3">RNase H type-1 domain-containing protein</fullName>
    </recommendedName>
</protein>
<comment type="caution">
    <text evidence="1">The sequence shown here is derived from an EMBL/GenBank/DDBJ whole genome shotgun (WGS) entry which is preliminary data.</text>
</comment>
<dbReference type="Proteomes" id="UP001280121">
    <property type="component" value="Unassembled WGS sequence"/>
</dbReference>
<reference evidence="1" key="1">
    <citation type="journal article" date="2023" name="Plant J.">
        <title>Genome sequences and population genomics provide insights into the demographic history, inbreeding, and mutation load of two 'living fossil' tree species of Dipteronia.</title>
        <authorList>
            <person name="Feng Y."/>
            <person name="Comes H.P."/>
            <person name="Chen J."/>
            <person name="Zhu S."/>
            <person name="Lu R."/>
            <person name="Zhang X."/>
            <person name="Li P."/>
            <person name="Qiu J."/>
            <person name="Olsen K.M."/>
            <person name="Qiu Y."/>
        </authorList>
    </citation>
    <scope>NUCLEOTIDE SEQUENCE</scope>
    <source>
        <strain evidence="1">KIB01</strain>
    </source>
</reference>
<gene>
    <name evidence="1" type="ORF">Ddye_026129</name>
</gene>
<organism evidence="1 2">
    <name type="scientific">Dipteronia dyeriana</name>
    <dbReference type="NCBI Taxonomy" id="168575"/>
    <lineage>
        <taxon>Eukaryota</taxon>
        <taxon>Viridiplantae</taxon>
        <taxon>Streptophyta</taxon>
        <taxon>Embryophyta</taxon>
        <taxon>Tracheophyta</taxon>
        <taxon>Spermatophyta</taxon>
        <taxon>Magnoliopsida</taxon>
        <taxon>eudicotyledons</taxon>
        <taxon>Gunneridae</taxon>
        <taxon>Pentapetalae</taxon>
        <taxon>rosids</taxon>
        <taxon>malvids</taxon>
        <taxon>Sapindales</taxon>
        <taxon>Sapindaceae</taxon>
        <taxon>Hippocastanoideae</taxon>
        <taxon>Acereae</taxon>
        <taxon>Dipteronia</taxon>
    </lineage>
</organism>
<evidence type="ECO:0000313" key="1">
    <source>
        <dbReference type="EMBL" id="KAK2638334.1"/>
    </source>
</evidence>
<dbReference type="EMBL" id="JANJYI010000008">
    <property type="protein sequence ID" value="KAK2638334.1"/>
    <property type="molecule type" value="Genomic_DNA"/>
</dbReference>
<name>A0AAD9TLK0_9ROSI</name>
<keyword evidence="2" id="KW-1185">Reference proteome</keyword>
<evidence type="ECO:0000313" key="2">
    <source>
        <dbReference type="Proteomes" id="UP001280121"/>
    </source>
</evidence>
<evidence type="ECO:0008006" key="3">
    <source>
        <dbReference type="Google" id="ProtNLM"/>
    </source>
</evidence>
<sequence>MDILDKGVVLRAAASKCWYVPSPRCFKLNVDAAMDIDGGRYGVGIIFRDDHGVVVEAVALSFCGVVSVEVTEAKDCYWPKMLDCSPWLWNMMRLEVCHSAADSDKYHL</sequence>